<dbReference type="Gene3D" id="3.30.200.20">
    <property type="entry name" value="Phosphorylase Kinase, domain 1"/>
    <property type="match status" value="1"/>
</dbReference>
<keyword evidence="10" id="KW-1185">Reference proteome</keyword>
<dbReference type="EMBL" id="CP042997">
    <property type="protein sequence ID" value="QEH37686.1"/>
    <property type="molecule type" value="Genomic_DNA"/>
</dbReference>
<dbReference type="AlphaFoldDB" id="A0A5B9WAT2"/>
<dbReference type="CDD" id="cd14014">
    <property type="entry name" value="STKc_PknB_like"/>
    <property type="match status" value="1"/>
</dbReference>
<evidence type="ECO:0000313" key="9">
    <source>
        <dbReference type="EMBL" id="QEH37686.1"/>
    </source>
</evidence>
<dbReference type="EC" id="2.7.11.1" evidence="9"/>
<dbReference type="KEGG" id="agv:OJF2_62770"/>
<sequence>MSEVHGPPAAGELTPAGSGGGSDSDELLLGLILRHQRHAWRRGERARVAAYLDQHAALGRDPAAVLDLIYNEVLLREEAGEVPLLEEYIAEFPGLAPELRLQFEVEDAIRGGRLNDAEDEPTLADRSVVRSALPRPVIPGYEILEELGRGGMGVVHRARQLRLNRIVAIKTILAGDHATPQAAARFLAEAEAVARLQHPNIVQIFALGEHEGRPYFEMEYVPGGSLAGRMRGQAWAPRDAAQTVEILARAIHEAHEIGIIHRDLKPANILMTADGAPKIADFGLAKWVEVETGLTKSEWIVGSPHYMAPEQAGGTGGREAVGRAADVYSLGAILYELLTGQPPFRGATVLETLEQVKFAAPHFPSRLRPSLPRDLVTVCLKCLEKQPLRRYAGADILAEELRRFLEGRTIQARRPALPERAWRWARREPALALLALSLVAGLAGVSSQWWRAESHLGEALRHRRLAQGRLDVAMKSFERVEALAGDPALHGRRQEGVRGQLLGTLLEVYKKLQESLAKDDSAEARVRLSKGYQSIARIAFELGRLDEALAASEHAVLVTEQTNASKPGDPLMLQELASAHARQGFSLRVMGRSEEAFGAYDRARSIQERLAKERPSDEPIRSALAGTYSNLGLIELELGRPEEAVALHARAIQLREAPWHAHPGDAASASDMAWAVRYRAQATAAMGRMDEARRLIEEAISLLEPHAGAPDAPQMTRWRLARCFDELGRIRMASGRFDDAASPLERASRALEALDGEYPAFYYGDFVRNQMFLATQRTFAGQPEAAAAFVRRAHEILARSAKAPREEFLLDLACGYALWSVSCTEGNVDPMEREHRAGRAVAAIRRWVTERARGADLLRRDPALAPLRGRPDFLGLIKDLSVPADPPGR</sequence>
<dbReference type="GO" id="GO:0005524">
    <property type="term" value="F:ATP binding"/>
    <property type="evidence" value="ECO:0007669"/>
    <property type="project" value="UniProtKB-UniRule"/>
</dbReference>
<dbReference type="InterPro" id="IPR011990">
    <property type="entry name" value="TPR-like_helical_dom_sf"/>
</dbReference>
<dbReference type="PROSITE" id="PS50011">
    <property type="entry name" value="PROTEIN_KINASE_DOM"/>
    <property type="match status" value="1"/>
</dbReference>
<evidence type="ECO:0000313" key="10">
    <source>
        <dbReference type="Proteomes" id="UP000324233"/>
    </source>
</evidence>
<dbReference type="InterPro" id="IPR011009">
    <property type="entry name" value="Kinase-like_dom_sf"/>
</dbReference>
<dbReference type="SUPFAM" id="SSF48452">
    <property type="entry name" value="TPR-like"/>
    <property type="match status" value="1"/>
</dbReference>
<dbReference type="SMART" id="SM00028">
    <property type="entry name" value="TPR"/>
    <property type="match status" value="5"/>
</dbReference>
<evidence type="ECO:0000256" key="6">
    <source>
        <dbReference type="PROSITE-ProRule" id="PRU10141"/>
    </source>
</evidence>
<evidence type="ECO:0000256" key="7">
    <source>
        <dbReference type="SAM" id="MobiDB-lite"/>
    </source>
</evidence>
<keyword evidence="3 9" id="KW-0418">Kinase</keyword>
<feature type="region of interest" description="Disordered" evidence="7">
    <location>
        <begin position="1"/>
        <end position="21"/>
    </location>
</feature>
<dbReference type="InterPro" id="IPR008271">
    <property type="entry name" value="Ser/Thr_kinase_AS"/>
</dbReference>
<evidence type="ECO:0000259" key="8">
    <source>
        <dbReference type="PROSITE" id="PS50011"/>
    </source>
</evidence>
<keyword evidence="2 6" id="KW-0547">Nucleotide-binding</keyword>
<dbReference type="PROSITE" id="PS00107">
    <property type="entry name" value="PROTEIN_KINASE_ATP"/>
    <property type="match status" value="1"/>
</dbReference>
<dbReference type="Proteomes" id="UP000324233">
    <property type="component" value="Chromosome"/>
</dbReference>
<keyword evidence="5" id="KW-0802">TPR repeat</keyword>
<dbReference type="InterPro" id="IPR000719">
    <property type="entry name" value="Prot_kinase_dom"/>
</dbReference>
<evidence type="ECO:0000256" key="5">
    <source>
        <dbReference type="PROSITE-ProRule" id="PRU00339"/>
    </source>
</evidence>
<dbReference type="Pfam" id="PF13374">
    <property type="entry name" value="TPR_10"/>
    <property type="match status" value="1"/>
</dbReference>
<dbReference type="Gene3D" id="1.10.510.10">
    <property type="entry name" value="Transferase(Phosphotransferase) domain 1"/>
    <property type="match status" value="1"/>
</dbReference>
<reference evidence="9 10" key="1">
    <citation type="submission" date="2019-08" db="EMBL/GenBank/DDBJ databases">
        <title>Deep-cultivation of Planctomycetes and their phenomic and genomic characterization uncovers novel biology.</title>
        <authorList>
            <person name="Wiegand S."/>
            <person name="Jogler M."/>
            <person name="Boedeker C."/>
            <person name="Pinto D."/>
            <person name="Vollmers J."/>
            <person name="Rivas-Marin E."/>
            <person name="Kohn T."/>
            <person name="Peeters S.H."/>
            <person name="Heuer A."/>
            <person name="Rast P."/>
            <person name="Oberbeckmann S."/>
            <person name="Bunk B."/>
            <person name="Jeske O."/>
            <person name="Meyerdierks A."/>
            <person name="Storesund J.E."/>
            <person name="Kallscheuer N."/>
            <person name="Luecker S."/>
            <person name="Lage O.M."/>
            <person name="Pohl T."/>
            <person name="Merkel B.J."/>
            <person name="Hornburger P."/>
            <person name="Mueller R.-W."/>
            <person name="Bruemmer F."/>
            <person name="Labrenz M."/>
            <person name="Spormann A.M."/>
            <person name="Op den Camp H."/>
            <person name="Overmann J."/>
            <person name="Amann R."/>
            <person name="Jetten M.S.M."/>
            <person name="Mascher T."/>
            <person name="Medema M.H."/>
            <person name="Devos D.P."/>
            <person name="Kaster A.-K."/>
            <person name="Ovreas L."/>
            <person name="Rohde M."/>
            <person name="Galperin M.Y."/>
            <person name="Jogler C."/>
        </authorList>
    </citation>
    <scope>NUCLEOTIDE SEQUENCE [LARGE SCALE GENOMIC DNA]</scope>
    <source>
        <strain evidence="9 10">OJF2</strain>
    </source>
</reference>
<accession>A0A5B9WAT2</accession>
<protein>
    <submittedName>
        <fullName evidence="9">Serine/threonine-protein kinase PknB</fullName>
        <ecNumber evidence="9">2.7.11.1</ecNumber>
    </submittedName>
</protein>
<dbReference type="SMART" id="SM00220">
    <property type="entry name" value="S_TKc"/>
    <property type="match status" value="1"/>
</dbReference>
<dbReference type="PANTHER" id="PTHR43289:SF6">
    <property type="entry name" value="SERINE_THREONINE-PROTEIN KINASE NEKL-3"/>
    <property type="match status" value="1"/>
</dbReference>
<proteinExistence type="predicted"/>
<dbReference type="Pfam" id="PF00069">
    <property type="entry name" value="Pkinase"/>
    <property type="match status" value="1"/>
</dbReference>
<dbReference type="SUPFAM" id="SSF56112">
    <property type="entry name" value="Protein kinase-like (PK-like)"/>
    <property type="match status" value="1"/>
</dbReference>
<gene>
    <name evidence="9" type="primary">pknB_39</name>
    <name evidence="9" type="ORF">OJF2_62770</name>
</gene>
<dbReference type="Gene3D" id="1.25.40.10">
    <property type="entry name" value="Tetratricopeptide repeat domain"/>
    <property type="match status" value="2"/>
</dbReference>
<feature type="binding site" evidence="6">
    <location>
        <position position="170"/>
    </location>
    <ligand>
        <name>ATP</name>
        <dbReference type="ChEBI" id="CHEBI:30616"/>
    </ligand>
</feature>
<name>A0A5B9WAT2_9BACT</name>
<dbReference type="PROSITE" id="PS50005">
    <property type="entry name" value="TPR"/>
    <property type="match status" value="1"/>
</dbReference>
<dbReference type="InterPro" id="IPR019734">
    <property type="entry name" value="TPR_rpt"/>
</dbReference>
<dbReference type="OrthoDB" id="6111975at2"/>
<feature type="repeat" description="TPR" evidence="5">
    <location>
        <begin position="625"/>
        <end position="658"/>
    </location>
</feature>
<dbReference type="InterPro" id="IPR017441">
    <property type="entry name" value="Protein_kinase_ATP_BS"/>
</dbReference>
<evidence type="ECO:0000256" key="1">
    <source>
        <dbReference type="ARBA" id="ARBA00022679"/>
    </source>
</evidence>
<evidence type="ECO:0000256" key="3">
    <source>
        <dbReference type="ARBA" id="ARBA00022777"/>
    </source>
</evidence>
<dbReference type="RefSeq" id="WP_148597211.1">
    <property type="nucleotide sequence ID" value="NZ_CP042997.1"/>
</dbReference>
<organism evidence="9 10">
    <name type="scientific">Aquisphaera giovannonii</name>
    <dbReference type="NCBI Taxonomy" id="406548"/>
    <lineage>
        <taxon>Bacteria</taxon>
        <taxon>Pseudomonadati</taxon>
        <taxon>Planctomycetota</taxon>
        <taxon>Planctomycetia</taxon>
        <taxon>Isosphaerales</taxon>
        <taxon>Isosphaeraceae</taxon>
        <taxon>Aquisphaera</taxon>
    </lineage>
</organism>
<evidence type="ECO:0000256" key="2">
    <source>
        <dbReference type="ARBA" id="ARBA00022741"/>
    </source>
</evidence>
<keyword evidence="4 6" id="KW-0067">ATP-binding</keyword>
<dbReference type="PANTHER" id="PTHR43289">
    <property type="entry name" value="MITOGEN-ACTIVATED PROTEIN KINASE KINASE KINASE 20-RELATED"/>
    <property type="match status" value="1"/>
</dbReference>
<evidence type="ECO:0000256" key="4">
    <source>
        <dbReference type="ARBA" id="ARBA00022840"/>
    </source>
</evidence>
<feature type="domain" description="Protein kinase" evidence="8">
    <location>
        <begin position="141"/>
        <end position="405"/>
    </location>
</feature>
<keyword evidence="1 9" id="KW-0808">Transferase</keyword>
<dbReference type="GO" id="GO:0004674">
    <property type="term" value="F:protein serine/threonine kinase activity"/>
    <property type="evidence" value="ECO:0007669"/>
    <property type="project" value="UniProtKB-EC"/>
</dbReference>
<dbReference type="PROSITE" id="PS00108">
    <property type="entry name" value="PROTEIN_KINASE_ST"/>
    <property type="match status" value="1"/>
</dbReference>